<dbReference type="InterPro" id="IPR004156">
    <property type="entry name" value="OATP"/>
</dbReference>
<dbReference type="PANTHER" id="PTHR11388:SF100">
    <property type="entry name" value="SOLUTE CARRIER ORGANIC ANION TRANSPORTER FAMILY MEMBER 4A1"/>
    <property type="match status" value="1"/>
</dbReference>
<evidence type="ECO:0000256" key="2">
    <source>
        <dbReference type="ARBA" id="ARBA00009657"/>
    </source>
</evidence>
<dbReference type="NCBIfam" id="TIGR00805">
    <property type="entry name" value="oat"/>
    <property type="match status" value="1"/>
</dbReference>
<name>A0AAE0S9X0_9BIVA</name>
<evidence type="ECO:0000256" key="6">
    <source>
        <dbReference type="ARBA" id="ARBA00023136"/>
    </source>
</evidence>
<dbReference type="PANTHER" id="PTHR11388">
    <property type="entry name" value="ORGANIC ANION TRANSPORTER"/>
    <property type="match status" value="1"/>
</dbReference>
<comment type="similarity">
    <text evidence="2 8">Belongs to the organo anion transporter (TC 2.A.60) family.</text>
</comment>
<accession>A0AAE0S9X0</accession>
<sequence length="683" mass="75149">MDGKEVSSTLTGTTPGQGYGHSVKFQEDEEYGCFFIKPRYLQRFNTIRWHVFWQCVFNFFEGFAVNGIINVIIPALEKRYSLSSSRSGLIASSYDFGAFLCYLFIGYFGEQRHKPRILAFGIVLMSIGCLIFSLPQFIVGKYEYTVSDISNASDNLCNNKNQLNASKSESSVGDSQNSNAVMYALFVIGQTLIGVGASPMFTLGLTYIDENCKPKLSSFYISWTYCFAAIGVAVGYIVGGQTLSLFVDINRVDPSSVLLTSMDPQWVGAWWIGTTISIGAFLIVAFPILGYPKRLPGYHQLQKMRRSEAHTGIDNELVAKTSFGKSIKDFPMTLLLLLRNLPFLLVSLACSAEALLVEGYATFGVKILHQRFNLDLPTAGSIFGIVTIIGSGGGMLLGGYLVKRFQLKCRGIMRLCSGSMLVSLLLSPTFLIYCPSPSIPGISAFYPGQESYDGLSSGCNEECLCTTASFEPVCSGGEKMMFFNPCFAGCSQVIQANGSKIFKDCKCYNETYTNRTIPDLMSGTCTNTCDWMYVYCVLILLIMIVTFATMSPATTATFRCVPNKMRSMALGISILIVRLLGTTPGPVLLGSIIDKTCQVWESKGGNDIGACWVYNSFDMGVSLIVWWIVLKATGGILFLTASLIYKPASEDVQDDLEINNPTLVPDEIVRDDICKKYFDEETT</sequence>
<comment type="caution">
    <text evidence="11">The sequence shown here is derived from an EMBL/GenBank/DDBJ whole genome shotgun (WGS) entry which is preliminary data.</text>
</comment>
<evidence type="ECO:0000259" key="9">
    <source>
        <dbReference type="PROSITE" id="PS50850"/>
    </source>
</evidence>
<dbReference type="GO" id="GO:0016323">
    <property type="term" value="C:basolateral plasma membrane"/>
    <property type="evidence" value="ECO:0007669"/>
    <property type="project" value="TreeGrafter"/>
</dbReference>
<keyword evidence="3" id="KW-1003">Cell membrane</keyword>
<keyword evidence="6 8" id="KW-0472">Membrane</keyword>
<feature type="transmembrane region" description="Helical" evidence="8">
    <location>
        <begin position="220"/>
        <end position="247"/>
    </location>
</feature>
<feature type="transmembrane region" description="Helical" evidence="8">
    <location>
        <begin position="267"/>
        <end position="291"/>
    </location>
</feature>
<dbReference type="PROSITE" id="PS50850">
    <property type="entry name" value="MFS"/>
    <property type="match status" value="1"/>
</dbReference>
<keyword evidence="4 8" id="KW-0812">Transmembrane</keyword>
<evidence type="ECO:0000256" key="8">
    <source>
        <dbReference type="RuleBase" id="RU362056"/>
    </source>
</evidence>
<keyword evidence="5 8" id="KW-1133">Transmembrane helix</keyword>
<keyword evidence="12" id="KW-1185">Reference proteome</keyword>
<proteinExistence type="inferred from homology"/>
<feature type="transmembrane region" description="Helical" evidence="8">
    <location>
        <begin position="180"/>
        <end position="208"/>
    </location>
</feature>
<feature type="transmembrane region" description="Helical" evidence="8">
    <location>
        <begin position="117"/>
        <end position="138"/>
    </location>
</feature>
<dbReference type="SUPFAM" id="SSF103473">
    <property type="entry name" value="MFS general substrate transporter"/>
    <property type="match status" value="1"/>
</dbReference>
<evidence type="ECO:0000256" key="5">
    <source>
        <dbReference type="ARBA" id="ARBA00022989"/>
    </source>
</evidence>
<evidence type="ECO:0000256" key="1">
    <source>
        <dbReference type="ARBA" id="ARBA00004651"/>
    </source>
</evidence>
<evidence type="ECO:0000256" key="4">
    <source>
        <dbReference type="ARBA" id="ARBA00022692"/>
    </source>
</evidence>
<feature type="transmembrane region" description="Helical" evidence="8">
    <location>
        <begin position="88"/>
        <end position="105"/>
    </location>
</feature>
<evidence type="ECO:0000313" key="11">
    <source>
        <dbReference type="EMBL" id="KAK3587809.1"/>
    </source>
</evidence>
<reference evidence="11" key="1">
    <citation type="journal article" date="2021" name="Genome Biol. Evol.">
        <title>A High-Quality Reference Genome for a Parasitic Bivalve with Doubly Uniparental Inheritance (Bivalvia: Unionida).</title>
        <authorList>
            <person name="Smith C.H."/>
        </authorList>
    </citation>
    <scope>NUCLEOTIDE SEQUENCE</scope>
    <source>
        <strain evidence="11">CHS0354</strain>
    </source>
</reference>
<feature type="domain" description="Major facilitator superfamily (MFS) profile" evidence="9">
    <location>
        <begin position="50"/>
        <end position="650"/>
    </location>
</feature>
<dbReference type="Proteomes" id="UP001195483">
    <property type="component" value="Unassembled WGS sequence"/>
</dbReference>
<feature type="transmembrane region" description="Helical" evidence="8">
    <location>
        <begin position="51"/>
        <end position="76"/>
    </location>
</feature>
<dbReference type="Pfam" id="PF03137">
    <property type="entry name" value="OATP"/>
    <property type="match status" value="1"/>
</dbReference>
<evidence type="ECO:0000259" key="10">
    <source>
        <dbReference type="PROSITE" id="PS51465"/>
    </source>
</evidence>
<dbReference type="GO" id="GO:0043252">
    <property type="term" value="P:sodium-independent organic anion transport"/>
    <property type="evidence" value="ECO:0007669"/>
    <property type="project" value="TreeGrafter"/>
</dbReference>
<dbReference type="GO" id="GO:0015347">
    <property type="term" value="F:sodium-independent organic anion transmembrane transporter activity"/>
    <property type="evidence" value="ECO:0007669"/>
    <property type="project" value="TreeGrafter"/>
</dbReference>
<dbReference type="InterPro" id="IPR002350">
    <property type="entry name" value="Kazal_dom"/>
</dbReference>
<protein>
    <recommendedName>
        <fullName evidence="8">Solute carrier organic anion transporter family member</fullName>
    </recommendedName>
</protein>
<feature type="transmembrane region" description="Helical" evidence="8">
    <location>
        <begin position="341"/>
        <end position="361"/>
    </location>
</feature>
<organism evidence="11 12">
    <name type="scientific">Potamilus streckersoni</name>
    <dbReference type="NCBI Taxonomy" id="2493646"/>
    <lineage>
        <taxon>Eukaryota</taxon>
        <taxon>Metazoa</taxon>
        <taxon>Spiralia</taxon>
        <taxon>Lophotrochozoa</taxon>
        <taxon>Mollusca</taxon>
        <taxon>Bivalvia</taxon>
        <taxon>Autobranchia</taxon>
        <taxon>Heteroconchia</taxon>
        <taxon>Palaeoheterodonta</taxon>
        <taxon>Unionida</taxon>
        <taxon>Unionoidea</taxon>
        <taxon>Unionidae</taxon>
        <taxon>Ambleminae</taxon>
        <taxon>Lampsilini</taxon>
        <taxon>Potamilus</taxon>
    </lineage>
</organism>
<keyword evidence="8" id="KW-0406">Ion transport</keyword>
<gene>
    <name evidence="11" type="ORF">CHS0354_042772</name>
</gene>
<keyword evidence="7" id="KW-1015">Disulfide bond</keyword>
<feature type="domain" description="Kazal-like" evidence="10">
    <location>
        <begin position="453"/>
        <end position="509"/>
    </location>
</feature>
<dbReference type="Gene3D" id="1.20.1250.20">
    <property type="entry name" value="MFS general substrate transporter like domains"/>
    <property type="match status" value="1"/>
</dbReference>
<evidence type="ECO:0000256" key="7">
    <source>
        <dbReference type="ARBA" id="ARBA00023157"/>
    </source>
</evidence>
<dbReference type="EMBL" id="JAEAOA010002357">
    <property type="protein sequence ID" value="KAK3587809.1"/>
    <property type="molecule type" value="Genomic_DNA"/>
</dbReference>
<feature type="transmembrane region" description="Helical" evidence="8">
    <location>
        <begin position="570"/>
        <end position="593"/>
    </location>
</feature>
<dbReference type="InterPro" id="IPR036259">
    <property type="entry name" value="MFS_trans_sf"/>
</dbReference>
<dbReference type="PROSITE" id="PS51465">
    <property type="entry name" value="KAZAL_2"/>
    <property type="match status" value="1"/>
</dbReference>
<reference evidence="11" key="2">
    <citation type="journal article" date="2021" name="Genome Biol. Evol.">
        <title>Developing a high-quality reference genome for a parasitic bivalve with doubly uniparental inheritance (Bivalvia: Unionida).</title>
        <authorList>
            <person name="Smith C.H."/>
        </authorList>
    </citation>
    <scope>NUCLEOTIDE SEQUENCE</scope>
    <source>
        <strain evidence="11">CHS0354</strain>
        <tissue evidence="11">Mantle</tissue>
    </source>
</reference>
<feature type="transmembrane region" description="Helical" evidence="8">
    <location>
        <begin position="624"/>
        <end position="645"/>
    </location>
</feature>
<dbReference type="InterPro" id="IPR020846">
    <property type="entry name" value="MFS_dom"/>
</dbReference>
<evidence type="ECO:0000256" key="3">
    <source>
        <dbReference type="ARBA" id="ARBA00022475"/>
    </source>
</evidence>
<comment type="subcellular location">
    <subcellularLocation>
        <location evidence="1 8">Cell membrane</location>
        <topology evidence="1 8">Multi-pass membrane protein</topology>
    </subcellularLocation>
</comment>
<evidence type="ECO:0000313" key="12">
    <source>
        <dbReference type="Proteomes" id="UP001195483"/>
    </source>
</evidence>
<dbReference type="AlphaFoldDB" id="A0AAE0S9X0"/>
<keyword evidence="8" id="KW-0813">Transport</keyword>
<reference evidence="11" key="3">
    <citation type="submission" date="2023-05" db="EMBL/GenBank/DDBJ databases">
        <authorList>
            <person name="Smith C.H."/>
        </authorList>
    </citation>
    <scope>NUCLEOTIDE SEQUENCE</scope>
    <source>
        <strain evidence="11">CHS0354</strain>
        <tissue evidence="11">Mantle</tissue>
    </source>
</reference>
<dbReference type="GO" id="GO:0006811">
    <property type="term" value="P:monoatomic ion transport"/>
    <property type="evidence" value="ECO:0007669"/>
    <property type="project" value="UniProtKB-KW"/>
</dbReference>
<feature type="transmembrane region" description="Helical" evidence="8">
    <location>
        <begin position="381"/>
        <end position="402"/>
    </location>
</feature>
<feature type="transmembrane region" description="Helical" evidence="8">
    <location>
        <begin position="414"/>
        <end position="433"/>
    </location>
</feature>
<feature type="transmembrane region" description="Helical" evidence="8">
    <location>
        <begin position="531"/>
        <end position="550"/>
    </location>
</feature>